<organism evidence="1 2">
    <name type="scientific">Sphenostylis stenocarpa</name>
    <dbReference type="NCBI Taxonomy" id="92480"/>
    <lineage>
        <taxon>Eukaryota</taxon>
        <taxon>Viridiplantae</taxon>
        <taxon>Streptophyta</taxon>
        <taxon>Embryophyta</taxon>
        <taxon>Tracheophyta</taxon>
        <taxon>Spermatophyta</taxon>
        <taxon>Magnoliopsida</taxon>
        <taxon>eudicotyledons</taxon>
        <taxon>Gunneridae</taxon>
        <taxon>Pentapetalae</taxon>
        <taxon>rosids</taxon>
        <taxon>fabids</taxon>
        <taxon>Fabales</taxon>
        <taxon>Fabaceae</taxon>
        <taxon>Papilionoideae</taxon>
        <taxon>50 kb inversion clade</taxon>
        <taxon>NPAAA clade</taxon>
        <taxon>indigoferoid/millettioid clade</taxon>
        <taxon>Phaseoleae</taxon>
        <taxon>Sphenostylis</taxon>
    </lineage>
</organism>
<evidence type="ECO:0000313" key="2">
    <source>
        <dbReference type="Proteomes" id="UP001189624"/>
    </source>
</evidence>
<protein>
    <submittedName>
        <fullName evidence="1">Uncharacterized protein</fullName>
    </submittedName>
</protein>
<dbReference type="Proteomes" id="UP001189624">
    <property type="component" value="Chromosome 6"/>
</dbReference>
<reference evidence="1" key="1">
    <citation type="submission" date="2023-10" db="EMBL/GenBank/DDBJ databases">
        <authorList>
            <person name="Domelevo Entfellner J.-B."/>
        </authorList>
    </citation>
    <scope>NUCLEOTIDE SEQUENCE</scope>
</reference>
<proteinExistence type="predicted"/>
<accession>A0AA86SU44</accession>
<dbReference type="Gramene" id="rna-AYBTSS11_LOCUS20729">
    <property type="protein sequence ID" value="CAJ1965228.1"/>
    <property type="gene ID" value="gene-AYBTSS11_LOCUS20729"/>
</dbReference>
<name>A0AA86SU44_9FABA</name>
<keyword evidence="2" id="KW-1185">Reference proteome</keyword>
<gene>
    <name evidence="1" type="ORF">AYBTSS11_LOCUS20729</name>
</gene>
<sequence length="60" mass="6863">MAFFILTIVYLPYFSNFLQQILIKYHATPIGGQAPLMVYLTNYLSPTPHLLNLTPHLPTD</sequence>
<evidence type="ECO:0000313" key="1">
    <source>
        <dbReference type="EMBL" id="CAJ1965228.1"/>
    </source>
</evidence>
<dbReference type="EMBL" id="OY731403">
    <property type="protein sequence ID" value="CAJ1965228.1"/>
    <property type="molecule type" value="Genomic_DNA"/>
</dbReference>
<dbReference type="AlphaFoldDB" id="A0AA86SU44"/>
<feature type="non-terminal residue" evidence="1">
    <location>
        <position position="60"/>
    </location>
</feature>